<dbReference type="SUPFAM" id="SSF51182">
    <property type="entry name" value="RmlC-like cupins"/>
    <property type="match status" value="1"/>
</dbReference>
<evidence type="ECO:0000256" key="6">
    <source>
        <dbReference type="ARBA" id="ARBA00022964"/>
    </source>
</evidence>
<dbReference type="PANTHER" id="PTHR12918:SF1">
    <property type="entry name" value="CYSTEINE DIOXYGENASE TYPE 1"/>
    <property type="match status" value="1"/>
</dbReference>
<feature type="binding site" evidence="11">
    <location>
        <position position="94"/>
    </location>
    <ligand>
        <name>Fe cation</name>
        <dbReference type="ChEBI" id="CHEBI:24875"/>
        <note>catalytic</note>
    </ligand>
</feature>
<evidence type="ECO:0000256" key="5">
    <source>
        <dbReference type="ARBA" id="ARBA00022784"/>
    </source>
</evidence>
<feature type="cross-link" description="3'-(S-cysteinyl)-tyrosine (Cys-Tyr)" evidence="10">
    <location>
        <begin position="99"/>
        <end position="168"/>
    </location>
</feature>
<comment type="catalytic activity">
    <reaction evidence="1 12">
        <text>L-cysteine + O2 = 3-sulfino-L-alanine + H(+)</text>
        <dbReference type="Rhea" id="RHEA:20441"/>
        <dbReference type="ChEBI" id="CHEBI:15378"/>
        <dbReference type="ChEBI" id="CHEBI:15379"/>
        <dbReference type="ChEBI" id="CHEBI:35235"/>
        <dbReference type="ChEBI" id="CHEBI:61085"/>
        <dbReference type="EC" id="1.13.11.20"/>
    </reaction>
</comment>
<keyword evidence="4 11" id="KW-0479">Metal-binding</keyword>
<gene>
    <name evidence="13" type="ORF">K460DRAFT_314660</name>
</gene>
<name>A0A9P4GCX8_9PLEO</name>
<evidence type="ECO:0000256" key="12">
    <source>
        <dbReference type="RuleBase" id="RU366010"/>
    </source>
</evidence>
<dbReference type="GO" id="GO:0019448">
    <property type="term" value="P:L-cysteine catabolic process"/>
    <property type="evidence" value="ECO:0007669"/>
    <property type="project" value="TreeGrafter"/>
</dbReference>
<feature type="binding site" evidence="11">
    <location>
        <position position="92"/>
    </location>
    <ligand>
        <name>Fe cation</name>
        <dbReference type="ChEBI" id="CHEBI:24875"/>
        <note>catalytic</note>
    </ligand>
</feature>
<evidence type="ECO:0000256" key="7">
    <source>
        <dbReference type="ARBA" id="ARBA00023002"/>
    </source>
</evidence>
<evidence type="ECO:0000256" key="11">
    <source>
        <dbReference type="PIRSR" id="PIRSR610300-51"/>
    </source>
</evidence>
<dbReference type="Proteomes" id="UP000800039">
    <property type="component" value="Unassembled WGS sequence"/>
</dbReference>
<evidence type="ECO:0000256" key="2">
    <source>
        <dbReference type="ARBA" id="ARBA00006622"/>
    </source>
</evidence>
<dbReference type="Gene3D" id="2.60.120.10">
    <property type="entry name" value="Jelly Rolls"/>
    <property type="match status" value="1"/>
</dbReference>
<evidence type="ECO:0000256" key="8">
    <source>
        <dbReference type="ARBA" id="ARBA00023004"/>
    </source>
</evidence>
<evidence type="ECO:0000313" key="14">
    <source>
        <dbReference type="Proteomes" id="UP000800039"/>
    </source>
</evidence>
<dbReference type="InterPro" id="IPR011051">
    <property type="entry name" value="RmlC_Cupin_sf"/>
</dbReference>
<dbReference type="FunFam" id="2.60.120.10:FF:000189">
    <property type="entry name" value="Cysteine dioxygenase"/>
    <property type="match status" value="1"/>
</dbReference>
<dbReference type="Pfam" id="PF05995">
    <property type="entry name" value="CDO_I"/>
    <property type="match status" value="1"/>
</dbReference>
<keyword evidence="7 12" id="KW-0560">Oxidoreductase</keyword>
<evidence type="ECO:0000256" key="10">
    <source>
        <dbReference type="PIRSR" id="PIRSR610300-50"/>
    </source>
</evidence>
<proteinExistence type="inferred from homology"/>
<dbReference type="GO" id="GO:0008198">
    <property type="term" value="F:ferrous iron binding"/>
    <property type="evidence" value="ECO:0007669"/>
    <property type="project" value="TreeGrafter"/>
</dbReference>
<sequence length="209" mass="23754">MSDLAAEHDKLEELVQALREKLGPCSGIDSEDVDPTELQQLMEGYMSDESEWAKYYFPSPNFPYTRNLVDKGNGKSNLLILVWGPGKGSPIHDHANAHCIMKILKGKLVETRFAWPTQHLNNSEERPLQVISEKTYEENQVTYMSDKLGLHRIKNPNPNDYAVSLHLYTPPNAAVYGCNTFNENTGHVRHMNKCTVFSEYGHPVREPQP</sequence>
<dbReference type="EMBL" id="ML976617">
    <property type="protein sequence ID" value="KAF1842905.1"/>
    <property type="molecule type" value="Genomic_DNA"/>
</dbReference>
<dbReference type="PANTHER" id="PTHR12918">
    <property type="entry name" value="CYSTEINE DIOXYGENASE"/>
    <property type="match status" value="1"/>
</dbReference>
<organism evidence="13 14">
    <name type="scientific">Cucurbitaria berberidis CBS 394.84</name>
    <dbReference type="NCBI Taxonomy" id="1168544"/>
    <lineage>
        <taxon>Eukaryota</taxon>
        <taxon>Fungi</taxon>
        <taxon>Dikarya</taxon>
        <taxon>Ascomycota</taxon>
        <taxon>Pezizomycotina</taxon>
        <taxon>Dothideomycetes</taxon>
        <taxon>Pleosporomycetidae</taxon>
        <taxon>Pleosporales</taxon>
        <taxon>Pleosporineae</taxon>
        <taxon>Cucurbitariaceae</taxon>
        <taxon>Cucurbitaria</taxon>
    </lineage>
</organism>
<comment type="caution">
    <text evidence="13">The sequence shown here is derived from an EMBL/GenBank/DDBJ whole genome shotgun (WGS) entry which is preliminary data.</text>
</comment>
<dbReference type="EC" id="1.13.11.20" evidence="3 12"/>
<feature type="binding site" evidence="11">
    <location>
        <position position="151"/>
    </location>
    <ligand>
        <name>Fe cation</name>
        <dbReference type="ChEBI" id="CHEBI:24875"/>
        <note>catalytic</note>
    </ligand>
</feature>
<dbReference type="CDD" id="cd10548">
    <property type="entry name" value="cupin_CDO"/>
    <property type="match status" value="1"/>
</dbReference>
<evidence type="ECO:0000256" key="4">
    <source>
        <dbReference type="ARBA" id="ARBA00022723"/>
    </source>
</evidence>
<dbReference type="GeneID" id="63847540"/>
<keyword evidence="6 12" id="KW-0223">Dioxygenase</keyword>
<keyword evidence="5 10" id="KW-0883">Thioether bond</keyword>
<dbReference type="AlphaFoldDB" id="A0A9P4GCX8"/>
<keyword evidence="14" id="KW-1185">Reference proteome</keyword>
<dbReference type="OrthoDB" id="543511at2759"/>
<dbReference type="GO" id="GO:0017172">
    <property type="term" value="F:cysteine dioxygenase activity"/>
    <property type="evidence" value="ECO:0007669"/>
    <property type="project" value="UniProtKB-UniRule"/>
</dbReference>
<dbReference type="RefSeq" id="XP_040785468.1">
    <property type="nucleotide sequence ID" value="XM_040930288.1"/>
</dbReference>
<dbReference type="InterPro" id="IPR014710">
    <property type="entry name" value="RmlC-like_jellyroll"/>
</dbReference>
<reference evidence="13" key="1">
    <citation type="submission" date="2020-01" db="EMBL/GenBank/DDBJ databases">
        <authorList>
            <consortium name="DOE Joint Genome Institute"/>
            <person name="Haridas S."/>
            <person name="Albert R."/>
            <person name="Binder M."/>
            <person name="Bloem J."/>
            <person name="Labutti K."/>
            <person name="Salamov A."/>
            <person name="Andreopoulos B."/>
            <person name="Baker S.E."/>
            <person name="Barry K."/>
            <person name="Bills G."/>
            <person name="Bluhm B.H."/>
            <person name="Cannon C."/>
            <person name="Castanera R."/>
            <person name="Culley D.E."/>
            <person name="Daum C."/>
            <person name="Ezra D."/>
            <person name="Gonzalez J.B."/>
            <person name="Henrissat B."/>
            <person name="Kuo A."/>
            <person name="Liang C."/>
            <person name="Lipzen A."/>
            <person name="Lutzoni F."/>
            <person name="Magnuson J."/>
            <person name="Mondo S."/>
            <person name="Nolan M."/>
            <person name="Ohm R."/>
            <person name="Pangilinan J."/>
            <person name="Park H.-J."/>
            <person name="Ramirez L."/>
            <person name="Alfaro M."/>
            <person name="Sun H."/>
            <person name="Tritt A."/>
            <person name="Yoshinaga Y."/>
            <person name="Zwiers L.-H."/>
            <person name="Turgeon B.G."/>
            <person name="Goodwin S.B."/>
            <person name="Spatafora J.W."/>
            <person name="Crous P.W."/>
            <person name="Grigoriev I.V."/>
        </authorList>
    </citation>
    <scope>NUCLEOTIDE SEQUENCE</scope>
    <source>
        <strain evidence="13">CBS 394.84</strain>
    </source>
</reference>
<protein>
    <recommendedName>
        <fullName evidence="9 12">Cysteine dioxygenase</fullName>
        <ecNumber evidence="3 12">1.13.11.20</ecNumber>
    </recommendedName>
</protein>
<dbReference type="InterPro" id="IPR010300">
    <property type="entry name" value="CDO_1"/>
</dbReference>
<evidence type="ECO:0000256" key="3">
    <source>
        <dbReference type="ARBA" id="ARBA00013133"/>
    </source>
</evidence>
<evidence type="ECO:0000256" key="1">
    <source>
        <dbReference type="ARBA" id="ARBA00000629"/>
    </source>
</evidence>
<keyword evidence="8 11" id="KW-0408">Iron</keyword>
<evidence type="ECO:0000256" key="9">
    <source>
        <dbReference type="ARBA" id="ARBA00070673"/>
    </source>
</evidence>
<comment type="cofactor">
    <cofactor evidence="12">
        <name>Fe cation</name>
        <dbReference type="ChEBI" id="CHEBI:24875"/>
    </cofactor>
    <text evidence="12">Binds 1 Fe cation per subunit.</text>
</comment>
<accession>A0A9P4GCX8</accession>
<comment type="similarity">
    <text evidence="2 12">Belongs to the cysteine dioxygenase family.</text>
</comment>
<evidence type="ECO:0000313" key="13">
    <source>
        <dbReference type="EMBL" id="KAF1842905.1"/>
    </source>
</evidence>